<protein>
    <submittedName>
        <fullName evidence="1">Uncharacterized protein</fullName>
    </submittedName>
</protein>
<dbReference type="AlphaFoldDB" id="A0A517VN89"/>
<sequence length="197" mass="21941">MAWMMVCIPMASDLREGHDAVNRFQKQTGWRTVLMGTRYEAVLKRCRDEVLRSVATRRHTWRTGAVSGSEDLEKTGCIVVKIENNWRVFQCSVNWARARPKTALIAGGAQWSSSMFAGTEYEQCSSESWFSDGLPIRLNPNHPSDVAVNVDTGCSNQAVCKLHLLPDYPIMKTRLISSAAYPITTPPASTHLPTGLL</sequence>
<organism evidence="1 2">
    <name type="scientific">Gimesia algae</name>
    <dbReference type="NCBI Taxonomy" id="2527971"/>
    <lineage>
        <taxon>Bacteria</taxon>
        <taxon>Pseudomonadati</taxon>
        <taxon>Planctomycetota</taxon>
        <taxon>Planctomycetia</taxon>
        <taxon>Planctomycetales</taxon>
        <taxon>Planctomycetaceae</taxon>
        <taxon>Gimesia</taxon>
    </lineage>
</organism>
<keyword evidence="2" id="KW-1185">Reference proteome</keyword>
<evidence type="ECO:0000313" key="2">
    <source>
        <dbReference type="Proteomes" id="UP000316855"/>
    </source>
</evidence>
<accession>A0A517VN89</accession>
<dbReference type="KEGG" id="gax:Pan161_61740"/>
<proteinExistence type="predicted"/>
<dbReference type="Proteomes" id="UP000316855">
    <property type="component" value="Chromosome"/>
</dbReference>
<name>A0A517VN89_9PLAN</name>
<reference evidence="1 2" key="1">
    <citation type="submission" date="2019-02" db="EMBL/GenBank/DDBJ databases">
        <title>Deep-cultivation of Planctomycetes and their phenomic and genomic characterization uncovers novel biology.</title>
        <authorList>
            <person name="Wiegand S."/>
            <person name="Jogler M."/>
            <person name="Boedeker C."/>
            <person name="Pinto D."/>
            <person name="Vollmers J."/>
            <person name="Rivas-Marin E."/>
            <person name="Kohn T."/>
            <person name="Peeters S.H."/>
            <person name="Heuer A."/>
            <person name="Rast P."/>
            <person name="Oberbeckmann S."/>
            <person name="Bunk B."/>
            <person name="Jeske O."/>
            <person name="Meyerdierks A."/>
            <person name="Storesund J.E."/>
            <person name="Kallscheuer N."/>
            <person name="Luecker S."/>
            <person name="Lage O.M."/>
            <person name="Pohl T."/>
            <person name="Merkel B.J."/>
            <person name="Hornburger P."/>
            <person name="Mueller R.-W."/>
            <person name="Bruemmer F."/>
            <person name="Labrenz M."/>
            <person name="Spormann A.M."/>
            <person name="Op den Camp H."/>
            <person name="Overmann J."/>
            <person name="Amann R."/>
            <person name="Jetten M.S.M."/>
            <person name="Mascher T."/>
            <person name="Medema M.H."/>
            <person name="Devos D.P."/>
            <person name="Kaster A.-K."/>
            <person name="Ovreas L."/>
            <person name="Rohde M."/>
            <person name="Galperin M.Y."/>
            <person name="Jogler C."/>
        </authorList>
    </citation>
    <scope>NUCLEOTIDE SEQUENCE [LARGE SCALE GENOMIC DNA]</scope>
    <source>
        <strain evidence="1 2">Pan161</strain>
    </source>
</reference>
<evidence type="ECO:0000313" key="1">
    <source>
        <dbReference type="EMBL" id="QDT94478.1"/>
    </source>
</evidence>
<dbReference type="EMBL" id="CP036343">
    <property type="protein sequence ID" value="QDT94478.1"/>
    <property type="molecule type" value="Genomic_DNA"/>
</dbReference>
<gene>
    <name evidence="1" type="ORF">Pan161_61740</name>
</gene>